<gene>
    <name evidence="2" type="ORF">ACFQZJ_11340</name>
</gene>
<protein>
    <recommendedName>
        <fullName evidence="4">Por secretion system C-terminal sorting domain-containing protein</fullName>
    </recommendedName>
</protein>
<accession>A0ABW3B4L8</accession>
<keyword evidence="1" id="KW-0732">Signal</keyword>
<evidence type="ECO:0008006" key="4">
    <source>
        <dbReference type="Google" id="ProtNLM"/>
    </source>
</evidence>
<feature type="signal peptide" evidence="1">
    <location>
        <begin position="1"/>
        <end position="22"/>
    </location>
</feature>
<dbReference type="EMBL" id="JBHTHY010000007">
    <property type="protein sequence ID" value="MFD0798060.1"/>
    <property type="molecule type" value="Genomic_DNA"/>
</dbReference>
<dbReference type="Proteomes" id="UP001597012">
    <property type="component" value="Unassembled WGS sequence"/>
</dbReference>
<proteinExistence type="predicted"/>
<sequence length="194" mass="22088">MKTIVKTTAVIAFVLTTAIGMARDGEVSLRTTKEAKSVVLTMEKVLSDVTVRITDADDNLLYAETLADGTLVKRFDMRNLPEGMYYISTSDVYKTLIYTVSLKNGEANILLEENIAKPHFRKTKEKMFINFLNLDKSKVEIKVYDAEYRLVFSETIMEKMIVEKAFDFKKAFAGNYRIVVTDAKNSYAENFIVD</sequence>
<dbReference type="RefSeq" id="WP_379934622.1">
    <property type="nucleotide sequence ID" value="NZ_JBHTHY010000007.1"/>
</dbReference>
<name>A0ABW3B4L8_9FLAO</name>
<evidence type="ECO:0000256" key="1">
    <source>
        <dbReference type="SAM" id="SignalP"/>
    </source>
</evidence>
<keyword evidence="3" id="KW-1185">Reference proteome</keyword>
<evidence type="ECO:0000313" key="3">
    <source>
        <dbReference type="Proteomes" id="UP001597012"/>
    </source>
</evidence>
<reference evidence="3" key="1">
    <citation type="journal article" date="2019" name="Int. J. Syst. Evol. Microbiol.">
        <title>The Global Catalogue of Microorganisms (GCM) 10K type strain sequencing project: providing services to taxonomists for standard genome sequencing and annotation.</title>
        <authorList>
            <consortium name="The Broad Institute Genomics Platform"/>
            <consortium name="The Broad Institute Genome Sequencing Center for Infectious Disease"/>
            <person name="Wu L."/>
            <person name="Ma J."/>
        </authorList>
    </citation>
    <scope>NUCLEOTIDE SEQUENCE [LARGE SCALE GENOMIC DNA]</scope>
    <source>
        <strain evidence="3">CCUG 61948</strain>
    </source>
</reference>
<evidence type="ECO:0000313" key="2">
    <source>
        <dbReference type="EMBL" id="MFD0798060.1"/>
    </source>
</evidence>
<comment type="caution">
    <text evidence="2">The sequence shown here is derived from an EMBL/GenBank/DDBJ whole genome shotgun (WGS) entry which is preliminary data.</text>
</comment>
<organism evidence="2 3">
    <name type="scientific">Maribacter chungangensis</name>
    <dbReference type="NCBI Taxonomy" id="1069117"/>
    <lineage>
        <taxon>Bacteria</taxon>
        <taxon>Pseudomonadati</taxon>
        <taxon>Bacteroidota</taxon>
        <taxon>Flavobacteriia</taxon>
        <taxon>Flavobacteriales</taxon>
        <taxon>Flavobacteriaceae</taxon>
        <taxon>Maribacter</taxon>
    </lineage>
</organism>
<dbReference type="Gene3D" id="2.60.40.3080">
    <property type="match status" value="1"/>
</dbReference>
<feature type="chain" id="PRO_5046557991" description="Por secretion system C-terminal sorting domain-containing protein" evidence="1">
    <location>
        <begin position="23"/>
        <end position="194"/>
    </location>
</feature>